<dbReference type="InterPro" id="IPR048792">
    <property type="entry name" value="CarD_C"/>
</dbReference>
<dbReference type="EMBL" id="JMCC02000035">
    <property type="protein sequence ID" value="KIG16591.1"/>
    <property type="molecule type" value="Genomic_DNA"/>
</dbReference>
<protein>
    <submittedName>
        <fullName evidence="2">CarD-like transcriptional regulator</fullName>
    </submittedName>
</protein>
<accession>A0A0C2D026</accession>
<name>A0A0C2D026_9BACT</name>
<dbReference type="Pfam" id="PF21095">
    <property type="entry name" value="CarD_C"/>
    <property type="match status" value="1"/>
</dbReference>
<organism evidence="2 3">
    <name type="scientific">Enhygromyxa salina</name>
    <dbReference type="NCBI Taxonomy" id="215803"/>
    <lineage>
        <taxon>Bacteria</taxon>
        <taxon>Pseudomonadati</taxon>
        <taxon>Myxococcota</taxon>
        <taxon>Polyangia</taxon>
        <taxon>Nannocystales</taxon>
        <taxon>Nannocystaceae</taxon>
        <taxon>Enhygromyxa</taxon>
    </lineage>
</organism>
<dbReference type="InterPro" id="IPR052531">
    <property type="entry name" value="CarD-like_regulator"/>
</dbReference>
<dbReference type="InterPro" id="IPR003711">
    <property type="entry name" value="CarD-like/TRCF_RID"/>
</dbReference>
<feature type="domain" description="CarD-like/TRCF RNAP-interacting" evidence="1">
    <location>
        <begin position="6"/>
        <end position="117"/>
    </location>
</feature>
<evidence type="ECO:0000313" key="2">
    <source>
        <dbReference type="EMBL" id="KIG16591.1"/>
    </source>
</evidence>
<comment type="caution">
    <text evidence="2">The sequence shown here is derived from an EMBL/GenBank/DDBJ whole genome shotgun (WGS) entry which is preliminary data.</text>
</comment>
<evidence type="ECO:0000313" key="3">
    <source>
        <dbReference type="Proteomes" id="UP000031599"/>
    </source>
</evidence>
<dbReference type="Proteomes" id="UP000031599">
    <property type="component" value="Unassembled WGS sequence"/>
</dbReference>
<reference evidence="2 3" key="1">
    <citation type="submission" date="2014-12" db="EMBL/GenBank/DDBJ databases">
        <title>Genome assembly of Enhygromyxa salina DSM 15201.</title>
        <authorList>
            <person name="Sharma G."/>
            <person name="Subramanian S."/>
        </authorList>
    </citation>
    <scope>NUCLEOTIDE SEQUENCE [LARGE SCALE GENOMIC DNA]</scope>
    <source>
        <strain evidence="2 3">DSM 15201</strain>
    </source>
</reference>
<dbReference type="RefSeq" id="WP_052549491.1">
    <property type="nucleotide sequence ID" value="NZ_JMCC02000035.1"/>
</dbReference>
<dbReference type="AlphaFoldDB" id="A0A0C2D026"/>
<dbReference type="PANTHER" id="PTHR38447:SF1">
    <property type="entry name" value="RNA POLYMERASE-BINDING TRANSCRIPTION FACTOR CARD"/>
    <property type="match status" value="1"/>
</dbReference>
<evidence type="ECO:0000259" key="1">
    <source>
        <dbReference type="SMART" id="SM01058"/>
    </source>
</evidence>
<dbReference type="PANTHER" id="PTHR38447">
    <property type="entry name" value="TRANSCRIPTION FACTOR YDEB-RELATED"/>
    <property type="match status" value="1"/>
</dbReference>
<dbReference type="SUPFAM" id="SSF141259">
    <property type="entry name" value="CarD-like"/>
    <property type="match status" value="1"/>
</dbReference>
<dbReference type="Gene3D" id="2.40.10.170">
    <property type="match status" value="1"/>
</dbReference>
<sequence>MIDTENFEIGMTAVYPAHGVADVVGLETKHVGGQALRFYHLQVRGSGLKIIVPIDKAGENGMRPLAGPDEIDKMFELLRDHDVPADRQTWNRRYRNFMEKIRTGSLHEVAEVYRDLSLLRSQKTLSHGEREMLRTARDLLVGELAVARETPEDEVAEQLDSMFKN</sequence>
<dbReference type="InterPro" id="IPR042215">
    <property type="entry name" value="CarD-like_C"/>
</dbReference>
<dbReference type="SMART" id="SM01058">
    <property type="entry name" value="CarD_TRCF"/>
    <property type="match status" value="1"/>
</dbReference>
<dbReference type="GO" id="GO:0009303">
    <property type="term" value="P:rRNA transcription"/>
    <property type="evidence" value="ECO:0007669"/>
    <property type="project" value="TreeGrafter"/>
</dbReference>
<dbReference type="Pfam" id="PF02559">
    <property type="entry name" value="CarD_TRCF_RID"/>
    <property type="match status" value="1"/>
</dbReference>
<dbReference type="InterPro" id="IPR036101">
    <property type="entry name" value="CarD-like/TRCF_RID_sf"/>
</dbReference>
<gene>
    <name evidence="2" type="ORF">DB30_04362</name>
</gene>
<proteinExistence type="predicted"/>
<dbReference type="Gene3D" id="1.20.58.1290">
    <property type="entry name" value="CarD-like, C-terminal domain"/>
    <property type="match status" value="1"/>
</dbReference>